<feature type="transmembrane region" description="Helical" evidence="2">
    <location>
        <begin position="234"/>
        <end position="254"/>
    </location>
</feature>
<feature type="compositionally biased region" description="Pro residues" evidence="1">
    <location>
        <begin position="1"/>
        <end position="19"/>
    </location>
</feature>
<feature type="transmembrane region" description="Helical" evidence="2">
    <location>
        <begin position="146"/>
        <end position="169"/>
    </location>
</feature>
<evidence type="ECO:0000313" key="3">
    <source>
        <dbReference type="EMBL" id="KAH8079795.1"/>
    </source>
</evidence>
<name>A0A8K0UE51_9AGAR</name>
<feature type="transmembrane region" description="Helical" evidence="2">
    <location>
        <begin position="116"/>
        <end position="139"/>
    </location>
</feature>
<accession>A0A8K0UE51</accession>
<proteinExistence type="predicted"/>
<sequence>MSQPPPPSGPPPPGAPPAPQFAQIPLPPGLTLDQYLTLQGQIVTIAITVAVAFGIILWDYLTLLPNEIELYKSSSWKLWRSPGTWFFVLLRYAGILATLPSLWFTSVQSDHCQAAVISSQVGAVLAVAASGAIFCFRVFVVWNGNWWVRGVVSLMYCGMLACWISVAAQYKALQGPPTPFGSNCQMQPIVSWAPISYASSVAFDTIVLLLTLAKVHTNLTMVKSAVGRQIYKDNVMYFLITAITNIVVLSIQSLDATHDLIKPTAVPFSTIMTVTMGSRVYLNLKQLDKRREREAEGVPLSTPMISQLTTSSDFTGTRVRDSLYSSYPPRTPMTTRSQSTRYSEKPPVGMQQFGYSHAWPPTTPAVERYIPEAHDDFAK</sequence>
<organism evidence="3 4">
    <name type="scientific">Cristinia sonorae</name>
    <dbReference type="NCBI Taxonomy" id="1940300"/>
    <lineage>
        <taxon>Eukaryota</taxon>
        <taxon>Fungi</taxon>
        <taxon>Dikarya</taxon>
        <taxon>Basidiomycota</taxon>
        <taxon>Agaricomycotina</taxon>
        <taxon>Agaricomycetes</taxon>
        <taxon>Agaricomycetidae</taxon>
        <taxon>Agaricales</taxon>
        <taxon>Pleurotineae</taxon>
        <taxon>Stephanosporaceae</taxon>
        <taxon>Cristinia</taxon>
    </lineage>
</organism>
<feature type="region of interest" description="Disordered" evidence="1">
    <location>
        <begin position="1"/>
        <end position="20"/>
    </location>
</feature>
<feature type="region of interest" description="Disordered" evidence="1">
    <location>
        <begin position="325"/>
        <end position="346"/>
    </location>
</feature>
<dbReference type="EMBL" id="JAEVFJ010000055">
    <property type="protein sequence ID" value="KAH8079795.1"/>
    <property type="molecule type" value="Genomic_DNA"/>
</dbReference>
<evidence type="ECO:0000313" key="4">
    <source>
        <dbReference type="Proteomes" id="UP000813824"/>
    </source>
</evidence>
<keyword evidence="2" id="KW-0472">Membrane</keyword>
<keyword evidence="2" id="KW-1133">Transmembrane helix</keyword>
<feature type="compositionally biased region" description="Polar residues" evidence="1">
    <location>
        <begin position="332"/>
        <end position="341"/>
    </location>
</feature>
<keyword evidence="4" id="KW-1185">Reference proteome</keyword>
<dbReference type="OrthoDB" id="3235847at2759"/>
<dbReference type="AlphaFoldDB" id="A0A8K0UE51"/>
<keyword evidence="2" id="KW-0812">Transmembrane</keyword>
<reference evidence="3" key="1">
    <citation type="journal article" date="2021" name="New Phytol.">
        <title>Evolutionary innovations through gain and loss of genes in the ectomycorrhizal Boletales.</title>
        <authorList>
            <person name="Wu G."/>
            <person name="Miyauchi S."/>
            <person name="Morin E."/>
            <person name="Kuo A."/>
            <person name="Drula E."/>
            <person name="Varga T."/>
            <person name="Kohler A."/>
            <person name="Feng B."/>
            <person name="Cao Y."/>
            <person name="Lipzen A."/>
            <person name="Daum C."/>
            <person name="Hundley H."/>
            <person name="Pangilinan J."/>
            <person name="Johnson J."/>
            <person name="Barry K."/>
            <person name="LaButti K."/>
            <person name="Ng V."/>
            <person name="Ahrendt S."/>
            <person name="Min B."/>
            <person name="Choi I.G."/>
            <person name="Park H."/>
            <person name="Plett J.M."/>
            <person name="Magnuson J."/>
            <person name="Spatafora J.W."/>
            <person name="Nagy L.G."/>
            <person name="Henrissat B."/>
            <person name="Grigoriev I.V."/>
            <person name="Yang Z.L."/>
            <person name="Xu J."/>
            <person name="Martin F.M."/>
        </authorList>
    </citation>
    <scope>NUCLEOTIDE SEQUENCE</scope>
    <source>
        <strain evidence="3">KKN 215</strain>
    </source>
</reference>
<feature type="transmembrane region" description="Helical" evidence="2">
    <location>
        <begin position="189"/>
        <end position="213"/>
    </location>
</feature>
<gene>
    <name evidence="3" type="ORF">BXZ70DRAFT_960558</name>
</gene>
<protein>
    <submittedName>
        <fullName evidence="3">Uncharacterized protein</fullName>
    </submittedName>
</protein>
<feature type="transmembrane region" description="Helical" evidence="2">
    <location>
        <begin position="266"/>
        <end position="284"/>
    </location>
</feature>
<evidence type="ECO:0000256" key="2">
    <source>
        <dbReference type="SAM" id="Phobius"/>
    </source>
</evidence>
<comment type="caution">
    <text evidence="3">The sequence shown here is derived from an EMBL/GenBank/DDBJ whole genome shotgun (WGS) entry which is preliminary data.</text>
</comment>
<evidence type="ECO:0000256" key="1">
    <source>
        <dbReference type="SAM" id="MobiDB-lite"/>
    </source>
</evidence>
<feature type="transmembrane region" description="Helical" evidence="2">
    <location>
        <begin position="84"/>
        <end position="104"/>
    </location>
</feature>
<dbReference type="Proteomes" id="UP000813824">
    <property type="component" value="Unassembled WGS sequence"/>
</dbReference>
<feature type="transmembrane region" description="Helical" evidence="2">
    <location>
        <begin position="42"/>
        <end position="63"/>
    </location>
</feature>